<dbReference type="InterPro" id="IPR008636">
    <property type="entry name" value="Hook_C"/>
</dbReference>
<dbReference type="RefSeq" id="XP_045372079.1">
    <property type="nucleotide sequence ID" value="XM_045516123.1"/>
</dbReference>
<dbReference type="CDD" id="cd22227">
    <property type="entry name" value="HkD_Hook2"/>
    <property type="match status" value="1"/>
</dbReference>
<comment type="subcellular location">
    <subcellularLocation>
        <location evidence="1">Cytoplasm</location>
        <location evidence="1">Cytoskeleton</location>
    </subcellularLocation>
</comment>
<reference evidence="9" key="1">
    <citation type="submission" date="2025-08" db="UniProtKB">
        <authorList>
            <consortium name="RefSeq"/>
        </authorList>
    </citation>
    <scope>IDENTIFICATION</scope>
    <source>
        <tissue evidence="9">Blood</tissue>
    </source>
</reference>
<dbReference type="GO" id="GO:0005737">
    <property type="term" value="C:cytoplasm"/>
    <property type="evidence" value="ECO:0007669"/>
    <property type="project" value="TreeGrafter"/>
</dbReference>
<dbReference type="AlphaFoldDB" id="A0A9W3HHH1"/>
<dbReference type="FunFam" id="1.10.418.10:FF:000024">
    <property type="entry name" value="Hook homolog 3 (Drosophila)"/>
    <property type="match status" value="1"/>
</dbReference>
<gene>
    <name evidence="9" type="primary">HOOK2</name>
</gene>
<dbReference type="SUPFAM" id="SSF116907">
    <property type="entry name" value="Hook domain"/>
    <property type="match status" value="1"/>
</dbReference>
<evidence type="ECO:0000256" key="1">
    <source>
        <dbReference type="ARBA" id="ARBA00004245"/>
    </source>
</evidence>
<evidence type="ECO:0000256" key="5">
    <source>
        <dbReference type="ARBA" id="ARBA00023054"/>
    </source>
</evidence>
<dbReference type="GO" id="GO:0008017">
    <property type="term" value="F:microtubule binding"/>
    <property type="evidence" value="ECO:0007669"/>
    <property type="project" value="InterPro"/>
</dbReference>
<dbReference type="PANTHER" id="PTHR18947:SF37">
    <property type="entry name" value="PROTEIN HOOK HOMOLOG 2"/>
    <property type="match status" value="1"/>
</dbReference>
<dbReference type="GO" id="GO:0031122">
    <property type="term" value="P:cytoplasmic microtubule organization"/>
    <property type="evidence" value="ECO:0007669"/>
    <property type="project" value="InterPro"/>
</dbReference>
<dbReference type="PANTHER" id="PTHR18947">
    <property type="entry name" value="HOOK PROTEINS"/>
    <property type="match status" value="1"/>
</dbReference>
<accession>A0A9W3HHH1</accession>
<dbReference type="InterPro" id="IPR001715">
    <property type="entry name" value="CH_dom"/>
</dbReference>
<feature type="coiled-coil region" evidence="7">
    <location>
        <begin position="180"/>
        <end position="313"/>
    </location>
</feature>
<dbReference type="InterPro" id="IPR036872">
    <property type="entry name" value="CH_dom_sf"/>
</dbReference>
<proteinExistence type="inferred from homology"/>
<dbReference type="GO" id="GO:0030705">
    <property type="term" value="P:cytoskeleton-dependent intracellular transport"/>
    <property type="evidence" value="ECO:0007669"/>
    <property type="project" value="InterPro"/>
</dbReference>
<keyword evidence="4" id="KW-0493">Microtubule</keyword>
<dbReference type="PROSITE" id="PS50021">
    <property type="entry name" value="CH"/>
    <property type="match status" value="1"/>
</dbReference>
<dbReference type="InterPro" id="IPR043936">
    <property type="entry name" value="HOOK_N"/>
</dbReference>
<feature type="domain" description="Calponin-homology (CH)" evidence="8">
    <location>
        <begin position="6"/>
        <end position="122"/>
    </location>
</feature>
<name>A0A9W3HHH1_CAMBA</name>
<dbReference type="GO" id="GO:0010256">
    <property type="term" value="P:endomembrane system organization"/>
    <property type="evidence" value="ECO:0007669"/>
    <property type="project" value="UniProtKB-ARBA"/>
</dbReference>
<feature type="coiled-coil region" evidence="7">
    <location>
        <begin position="442"/>
        <end position="486"/>
    </location>
</feature>
<organism evidence="9">
    <name type="scientific">Camelus bactrianus</name>
    <name type="common">Bactrian camel</name>
    <dbReference type="NCBI Taxonomy" id="9837"/>
    <lineage>
        <taxon>Eukaryota</taxon>
        <taxon>Metazoa</taxon>
        <taxon>Chordata</taxon>
        <taxon>Craniata</taxon>
        <taxon>Vertebrata</taxon>
        <taxon>Euteleostomi</taxon>
        <taxon>Mammalia</taxon>
        <taxon>Eutheria</taxon>
        <taxon>Laurasiatheria</taxon>
        <taxon>Artiodactyla</taxon>
        <taxon>Tylopoda</taxon>
        <taxon>Camelidae</taxon>
        <taxon>Camelus</taxon>
    </lineage>
</organism>
<evidence type="ECO:0000256" key="4">
    <source>
        <dbReference type="ARBA" id="ARBA00022701"/>
    </source>
</evidence>
<evidence type="ECO:0000256" key="7">
    <source>
        <dbReference type="SAM" id="Coils"/>
    </source>
</evidence>
<dbReference type="GO" id="GO:0005874">
    <property type="term" value="C:microtubule"/>
    <property type="evidence" value="ECO:0007669"/>
    <property type="project" value="UniProtKB-KW"/>
</dbReference>
<feature type="coiled-coil region" evidence="7">
    <location>
        <begin position="534"/>
        <end position="663"/>
    </location>
</feature>
<sequence length="776" mass="88480">MSVDKAELCGSLLTWLQTFHVPSPCTSPQDLSSGLAVAYVLNQIDPSWFNEAWLQGISDDPGSNWRLKVSNLKTILQSLVEYSQDVLGHPILEQHLPDVSLIGEFSDPEELGKLLQLVLGCAISCEKKQEHIQRIMTLEESVQHVVMEAIQELMTKDTSDSLSSETYGNFDSQSRRYYFLSEEADEGDELRQRCLDLERQLVLLSDEKQSLAQENALLRERVGRSESEGATGLTTKKLLLLQSQLEQLQEENFRLESGREDERLHCAELEREVTELQQRNQALTSLAQEAQALKDEMDELRQSSERAGQLEATLSSCRRRLGELRELRRQVREGLDLDWGGGSSWLVPLTLAHPGLGAEPFHPEPALLYTGHALEAGPLLSRPLSPAPSLKPLPPSSLQLVPLVPSFHLVHLPLLPTLLSSPLPSVQVQELQGQRQEEAMKAEKWLFECRNLEEKYESVTKEKERLLAERDSLREANEELRCAQMQPRGLTQADPSLDATSPAVENLAAEILPAELRETLLRLQLENKRLCQQEAADRERQEELQRHLEEANRARHGLETQHRLNQQQLSELRAQVEDLQKALQEQGGKTEDSTLLKRKLEEHLQKLHEADLELQRKREYIEELEPPADSSTARRIEELQHSLQKKDADLRAMEERYRRYVDKARTVIQTLEPRLRLPGGGPPELHALRTQLQERDVHIRHLEMDFEKSRSQREQEEKLLISAWYNMGMALQQRAGAERAPAHAQSFLAQQRLATNARRGPLGRLASLNMRPTDKH</sequence>
<dbReference type="CTD" id="29911"/>
<keyword evidence="6" id="KW-0206">Cytoskeleton</keyword>
<keyword evidence="5 7" id="KW-0175">Coiled coil</keyword>
<comment type="similarity">
    <text evidence="2">Belongs to the hook family.</text>
</comment>
<dbReference type="Pfam" id="PF19047">
    <property type="entry name" value="HOOK_N"/>
    <property type="match status" value="1"/>
</dbReference>
<evidence type="ECO:0000256" key="3">
    <source>
        <dbReference type="ARBA" id="ARBA00022490"/>
    </source>
</evidence>
<evidence type="ECO:0000256" key="6">
    <source>
        <dbReference type="ARBA" id="ARBA00023212"/>
    </source>
</evidence>
<keyword evidence="3" id="KW-0963">Cytoplasm</keyword>
<dbReference type="GO" id="GO:0005813">
    <property type="term" value="C:centrosome"/>
    <property type="evidence" value="ECO:0007669"/>
    <property type="project" value="TreeGrafter"/>
</dbReference>
<protein>
    <submittedName>
        <fullName evidence="9">LOW QUALITY PROTEIN: protein Hook homolog 2</fullName>
    </submittedName>
</protein>
<evidence type="ECO:0000256" key="2">
    <source>
        <dbReference type="ARBA" id="ARBA00006946"/>
    </source>
</evidence>
<dbReference type="GO" id="GO:0051959">
    <property type="term" value="F:dynein light intermediate chain binding"/>
    <property type="evidence" value="ECO:0007669"/>
    <property type="project" value="TreeGrafter"/>
</dbReference>
<evidence type="ECO:0000259" key="8">
    <source>
        <dbReference type="PROSITE" id="PS50021"/>
    </source>
</evidence>
<evidence type="ECO:0000313" key="9">
    <source>
        <dbReference type="RefSeq" id="XP_045372079.1"/>
    </source>
</evidence>
<dbReference type="Pfam" id="PF05622">
    <property type="entry name" value="HOOK"/>
    <property type="match status" value="2"/>
</dbReference>
<dbReference type="Gene3D" id="1.10.418.10">
    <property type="entry name" value="Calponin-like domain"/>
    <property type="match status" value="1"/>
</dbReference>